<reference evidence="11 12" key="1">
    <citation type="submission" date="2024-03" db="EMBL/GenBank/DDBJ databases">
        <title>Complete genome sequence of the green alga Chloropicon roscoffensis RCC1871.</title>
        <authorList>
            <person name="Lemieux C."/>
            <person name="Pombert J.-F."/>
            <person name="Otis C."/>
            <person name="Turmel M."/>
        </authorList>
    </citation>
    <scope>NUCLEOTIDE SEQUENCE [LARGE SCALE GENOMIC DNA]</scope>
    <source>
        <strain evidence="11 12">RCC1871</strain>
    </source>
</reference>
<dbReference type="InterPro" id="IPR017853">
    <property type="entry name" value="GH"/>
</dbReference>
<evidence type="ECO:0000256" key="9">
    <source>
        <dbReference type="SAM" id="SignalP"/>
    </source>
</evidence>
<evidence type="ECO:0000259" key="10">
    <source>
        <dbReference type="Pfam" id="PF26410"/>
    </source>
</evidence>
<dbReference type="PANTHER" id="PTHR31451:SF39">
    <property type="entry name" value="MANNAN ENDO-1,4-BETA-MANNOSIDASE 1"/>
    <property type="match status" value="1"/>
</dbReference>
<evidence type="ECO:0000256" key="2">
    <source>
        <dbReference type="ARBA" id="ARBA00004613"/>
    </source>
</evidence>
<evidence type="ECO:0000256" key="1">
    <source>
        <dbReference type="ARBA" id="ARBA00001678"/>
    </source>
</evidence>
<dbReference type="PROSITE" id="PS00659">
    <property type="entry name" value="GLYCOSYL_HYDROL_F5"/>
    <property type="match status" value="1"/>
</dbReference>
<keyword evidence="12" id="KW-1185">Reference proteome</keyword>
<feature type="domain" description="Glycoside hydrolase family 5" evidence="10">
    <location>
        <begin position="46"/>
        <end position="399"/>
    </location>
</feature>
<protein>
    <recommendedName>
        <fullName evidence="4">mannan endo-1,4-beta-mannosidase</fullName>
        <ecNumber evidence="4">3.2.1.78</ecNumber>
    </recommendedName>
</protein>
<dbReference type="EC" id="3.2.1.78" evidence="4"/>
<organism evidence="11 12">
    <name type="scientific">Chloropicon roscoffensis</name>
    <dbReference type="NCBI Taxonomy" id="1461544"/>
    <lineage>
        <taxon>Eukaryota</taxon>
        <taxon>Viridiplantae</taxon>
        <taxon>Chlorophyta</taxon>
        <taxon>Chloropicophyceae</taxon>
        <taxon>Chloropicales</taxon>
        <taxon>Chloropicaceae</taxon>
        <taxon>Chloropicon</taxon>
    </lineage>
</organism>
<name>A0AAX4PAH1_9CHLO</name>
<comment type="catalytic activity">
    <reaction evidence="1">
        <text>Random hydrolysis of (1-&gt;4)-beta-D-mannosidic linkages in mannans, galactomannans and glucomannans.</text>
        <dbReference type="EC" id="3.2.1.78"/>
    </reaction>
</comment>
<evidence type="ECO:0000256" key="4">
    <source>
        <dbReference type="ARBA" id="ARBA00012706"/>
    </source>
</evidence>
<evidence type="ECO:0000313" key="12">
    <source>
        <dbReference type="Proteomes" id="UP001472866"/>
    </source>
</evidence>
<dbReference type="SUPFAM" id="SSF51445">
    <property type="entry name" value="(Trans)glycosidases"/>
    <property type="match status" value="1"/>
</dbReference>
<sequence>MASASPLVPALALLLAAAFVAPPPALAVQPDARSMGSVGATTLDRVTIDDGSFRKGGKEFHFIGFNQYYMLDKARRPSERHIVDETLKDAAELGMTVMRTWAFDDRPTGLQVLPGVFDEDTFRALDYVLDSSARHGIHVILALVNYWPDYGGMESYVKWCTHSTTVANRSVSEFYENPACRQMYKNTVQTVMTRRNTYNGRVYNEDPTILGWDLANEPRNPGDPSSNVLARWIREMSHFAKLVSPRQLITTGVEGFFGLTTPNLALNANPGRDEWDSWICEGTDFVRFHSLPHVDFTVAHMYPDLWVDRPCNGSYYCKELFASRWVDTHIEQSVMLGKPFVLEEFGSTANTSSAGTRSYARDMKHREDVFETVFTEMEEAASRSEISVGSLFWSFSSLKYPDYDGFSVYAPPRESKTSEEPQAVDGGAGGREFDWGIASWSTAVGGNPVLFSPAPREDPLDYIWVMPDTPEMQNEFRNARKHRQCARYLRKSVRDGLITSSFREKPQAGDSLGSNLVPFREVETSHDDTINIISNAARKFDRLSQREAFEG</sequence>
<dbReference type="GO" id="GO:0005576">
    <property type="term" value="C:extracellular region"/>
    <property type="evidence" value="ECO:0007669"/>
    <property type="project" value="UniProtKB-SubCell"/>
</dbReference>
<dbReference type="PANTHER" id="PTHR31451">
    <property type="match status" value="1"/>
</dbReference>
<dbReference type="Gene3D" id="3.20.20.80">
    <property type="entry name" value="Glycosidases"/>
    <property type="match status" value="1"/>
</dbReference>
<evidence type="ECO:0000256" key="8">
    <source>
        <dbReference type="ARBA" id="ARBA00023295"/>
    </source>
</evidence>
<evidence type="ECO:0000256" key="6">
    <source>
        <dbReference type="ARBA" id="ARBA00022729"/>
    </source>
</evidence>
<dbReference type="EMBL" id="CP151507">
    <property type="protein sequence ID" value="WZN63224.1"/>
    <property type="molecule type" value="Genomic_DNA"/>
</dbReference>
<keyword evidence="6 9" id="KW-0732">Signal</keyword>
<evidence type="ECO:0000256" key="7">
    <source>
        <dbReference type="ARBA" id="ARBA00022801"/>
    </source>
</evidence>
<keyword evidence="8" id="KW-0326">Glycosidase</keyword>
<dbReference type="InterPro" id="IPR018087">
    <property type="entry name" value="Glyco_hydro_5_CS"/>
</dbReference>
<proteinExistence type="inferred from homology"/>
<keyword evidence="5" id="KW-0964">Secreted</keyword>
<evidence type="ECO:0000313" key="11">
    <source>
        <dbReference type="EMBL" id="WZN63224.1"/>
    </source>
</evidence>
<dbReference type="AlphaFoldDB" id="A0AAX4PAH1"/>
<comment type="subcellular location">
    <subcellularLocation>
        <location evidence="2">Secreted</location>
    </subcellularLocation>
</comment>
<evidence type="ECO:0000256" key="3">
    <source>
        <dbReference type="ARBA" id="ARBA00005641"/>
    </source>
</evidence>
<dbReference type="GO" id="GO:0016985">
    <property type="term" value="F:mannan endo-1,4-beta-mannosidase activity"/>
    <property type="evidence" value="ECO:0007669"/>
    <property type="project" value="UniProtKB-EC"/>
</dbReference>
<dbReference type="Pfam" id="PF26410">
    <property type="entry name" value="GH5_mannosidase"/>
    <property type="match status" value="1"/>
</dbReference>
<dbReference type="InterPro" id="IPR045053">
    <property type="entry name" value="MAN-like"/>
</dbReference>
<feature type="signal peptide" evidence="9">
    <location>
        <begin position="1"/>
        <end position="27"/>
    </location>
</feature>
<feature type="chain" id="PRO_5043836661" description="mannan endo-1,4-beta-mannosidase" evidence="9">
    <location>
        <begin position="28"/>
        <end position="551"/>
    </location>
</feature>
<gene>
    <name evidence="11" type="ORF">HKI87_07g47720</name>
</gene>
<dbReference type="GO" id="GO:0000272">
    <property type="term" value="P:polysaccharide catabolic process"/>
    <property type="evidence" value="ECO:0007669"/>
    <property type="project" value="InterPro"/>
</dbReference>
<accession>A0AAX4PAH1</accession>
<evidence type="ECO:0000256" key="5">
    <source>
        <dbReference type="ARBA" id="ARBA00022525"/>
    </source>
</evidence>
<dbReference type="Proteomes" id="UP001472866">
    <property type="component" value="Chromosome 07"/>
</dbReference>
<dbReference type="InterPro" id="IPR001547">
    <property type="entry name" value="Glyco_hydro_5"/>
</dbReference>
<comment type="similarity">
    <text evidence="3">Belongs to the glycosyl hydrolase 5 (cellulase A) family.</text>
</comment>
<keyword evidence="7" id="KW-0378">Hydrolase</keyword>